<comment type="caution">
    <text evidence="12">The sequence shown here is derived from an EMBL/GenBank/DDBJ whole genome shotgun (WGS) entry which is preliminary data.</text>
</comment>
<evidence type="ECO:0000256" key="9">
    <source>
        <dbReference type="NCBIfam" id="TIGR01128"/>
    </source>
</evidence>
<dbReference type="InterPro" id="IPR032780">
    <property type="entry name" value="DNA_pol3_delt_C"/>
</dbReference>
<keyword evidence="3 12" id="KW-0808">Transferase</keyword>
<protein>
    <recommendedName>
        <fullName evidence="2 9">DNA polymerase III subunit delta</fullName>
        <ecNumber evidence="1 9">2.7.7.7</ecNumber>
    </recommendedName>
</protein>
<dbReference type="EC" id="2.7.7.7" evidence="1 9"/>
<dbReference type="Proteomes" id="UP001589813">
    <property type="component" value="Unassembled WGS sequence"/>
</dbReference>
<evidence type="ECO:0000313" key="13">
    <source>
        <dbReference type="Proteomes" id="UP001589813"/>
    </source>
</evidence>
<dbReference type="InterPro" id="IPR005790">
    <property type="entry name" value="DNA_polIII_delta"/>
</dbReference>
<feature type="domain" description="DNA polymerase III subunit delta C-terminal" evidence="11">
    <location>
        <begin position="215"/>
        <end position="306"/>
    </location>
</feature>
<sequence>MLKLYANQLGASLKKQLATVYLVFGEEPLQKLESLDEIRAAAKSKGFTERQSYLLEAQLDWDSLFGEFNSLSLFSDRKLIELDLGTSKITPAQQDQLKKIPAMLHPDICLVLHGARNSGEFSKTSWFKTLSEQGVQVQFYPLDDNQFMRWLKERAQQLGLKLQTDALQLLQHHAAGNLLAARQELEKLALTAQGQWLDGAFLQQYLADQSHFTVFQLVDALLAGQGEEALHRLDRLLQQDTEPVIIAWQLQKEATTLLALQQAGSVGDEQYKKYGIWPKRQPLYQQALLRLSPNWLHFLLQELQTFDRGFKSGQLTHTETALAHLATLFIKPVPKVFSLQQLIAGD</sequence>
<dbReference type="InterPro" id="IPR010372">
    <property type="entry name" value="DNA_pol3_delta_N"/>
</dbReference>
<evidence type="ECO:0000256" key="8">
    <source>
        <dbReference type="ARBA" id="ARBA00049244"/>
    </source>
</evidence>
<dbReference type="Pfam" id="PF06144">
    <property type="entry name" value="DNA_pol3_delta"/>
    <property type="match status" value="1"/>
</dbReference>
<dbReference type="PANTHER" id="PTHR34388:SF1">
    <property type="entry name" value="DNA POLYMERASE III SUBUNIT DELTA"/>
    <property type="match status" value="1"/>
</dbReference>
<gene>
    <name evidence="12" type="primary">holA</name>
    <name evidence="12" type="ORF">ACFFJP_05420</name>
</gene>
<comment type="catalytic activity">
    <reaction evidence="8">
        <text>DNA(n) + a 2'-deoxyribonucleoside 5'-triphosphate = DNA(n+1) + diphosphate</text>
        <dbReference type="Rhea" id="RHEA:22508"/>
        <dbReference type="Rhea" id="RHEA-COMP:17339"/>
        <dbReference type="Rhea" id="RHEA-COMP:17340"/>
        <dbReference type="ChEBI" id="CHEBI:33019"/>
        <dbReference type="ChEBI" id="CHEBI:61560"/>
        <dbReference type="ChEBI" id="CHEBI:173112"/>
        <dbReference type="EC" id="2.7.7.7"/>
    </reaction>
</comment>
<dbReference type="PANTHER" id="PTHR34388">
    <property type="entry name" value="DNA POLYMERASE III SUBUNIT DELTA"/>
    <property type="match status" value="1"/>
</dbReference>
<dbReference type="NCBIfam" id="TIGR01128">
    <property type="entry name" value="holA"/>
    <property type="match status" value="1"/>
</dbReference>
<evidence type="ECO:0000256" key="2">
    <source>
        <dbReference type="ARBA" id="ARBA00017703"/>
    </source>
</evidence>
<name>A0ABV6BA16_9GAMM</name>
<reference evidence="12 13" key="1">
    <citation type="submission" date="2024-09" db="EMBL/GenBank/DDBJ databases">
        <authorList>
            <person name="Sun Q."/>
            <person name="Mori K."/>
        </authorList>
    </citation>
    <scope>NUCLEOTIDE SEQUENCE [LARGE SCALE GENOMIC DNA]</scope>
    <source>
        <strain evidence="12 13">KCTC 23315</strain>
    </source>
</reference>
<feature type="domain" description="DNA polymerase III delta N-terminal" evidence="10">
    <location>
        <begin position="21"/>
        <end position="138"/>
    </location>
</feature>
<evidence type="ECO:0000256" key="3">
    <source>
        <dbReference type="ARBA" id="ARBA00022679"/>
    </source>
</evidence>
<dbReference type="Pfam" id="PF14840">
    <property type="entry name" value="DNA_pol3_delt_C"/>
    <property type="match status" value="1"/>
</dbReference>
<organism evidence="12 13">
    <name type="scientific">Rheinheimera tilapiae</name>
    <dbReference type="NCBI Taxonomy" id="875043"/>
    <lineage>
        <taxon>Bacteria</taxon>
        <taxon>Pseudomonadati</taxon>
        <taxon>Pseudomonadota</taxon>
        <taxon>Gammaproteobacteria</taxon>
        <taxon>Chromatiales</taxon>
        <taxon>Chromatiaceae</taxon>
        <taxon>Rheinheimera</taxon>
    </lineage>
</organism>
<dbReference type="Gene3D" id="1.10.8.60">
    <property type="match status" value="1"/>
</dbReference>
<keyword evidence="4 12" id="KW-0548">Nucleotidyltransferase</keyword>
<dbReference type="SUPFAM" id="SSF48019">
    <property type="entry name" value="post-AAA+ oligomerization domain-like"/>
    <property type="match status" value="1"/>
</dbReference>
<proteinExistence type="inferred from homology"/>
<dbReference type="InterPro" id="IPR027417">
    <property type="entry name" value="P-loop_NTPase"/>
</dbReference>
<dbReference type="GO" id="GO:0003887">
    <property type="term" value="F:DNA-directed DNA polymerase activity"/>
    <property type="evidence" value="ECO:0007669"/>
    <property type="project" value="UniProtKB-EC"/>
</dbReference>
<keyword evidence="13" id="KW-1185">Reference proteome</keyword>
<dbReference type="SUPFAM" id="SSF52540">
    <property type="entry name" value="P-loop containing nucleoside triphosphate hydrolases"/>
    <property type="match status" value="1"/>
</dbReference>
<dbReference type="InterPro" id="IPR008921">
    <property type="entry name" value="DNA_pol3_clamp-load_cplx_C"/>
</dbReference>
<accession>A0ABV6BA16</accession>
<evidence type="ECO:0000313" key="12">
    <source>
        <dbReference type="EMBL" id="MFC0047719.1"/>
    </source>
</evidence>
<dbReference type="CDD" id="cd18138">
    <property type="entry name" value="HLD_clamp_pol_III_delta"/>
    <property type="match status" value="1"/>
</dbReference>
<evidence type="ECO:0000256" key="5">
    <source>
        <dbReference type="ARBA" id="ARBA00022705"/>
    </source>
</evidence>
<comment type="similarity">
    <text evidence="7">Belongs to the DNA polymerase HolA subunit family.</text>
</comment>
<keyword evidence="5" id="KW-0235">DNA replication</keyword>
<dbReference type="RefSeq" id="WP_377241229.1">
    <property type="nucleotide sequence ID" value="NZ_JBHLXP010000001.1"/>
</dbReference>
<evidence type="ECO:0000256" key="1">
    <source>
        <dbReference type="ARBA" id="ARBA00012417"/>
    </source>
</evidence>
<evidence type="ECO:0000259" key="11">
    <source>
        <dbReference type="Pfam" id="PF14840"/>
    </source>
</evidence>
<keyword evidence="6" id="KW-0239">DNA-directed DNA polymerase</keyword>
<evidence type="ECO:0000256" key="7">
    <source>
        <dbReference type="ARBA" id="ARBA00034754"/>
    </source>
</evidence>
<evidence type="ECO:0000259" key="10">
    <source>
        <dbReference type="Pfam" id="PF06144"/>
    </source>
</evidence>
<evidence type="ECO:0000256" key="6">
    <source>
        <dbReference type="ARBA" id="ARBA00022932"/>
    </source>
</evidence>
<evidence type="ECO:0000256" key="4">
    <source>
        <dbReference type="ARBA" id="ARBA00022695"/>
    </source>
</evidence>
<dbReference type="EMBL" id="JBHLXP010000001">
    <property type="protein sequence ID" value="MFC0047719.1"/>
    <property type="molecule type" value="Genomic_DNA"/>
</dbReference>
<dbReference type="Gene3D" id="3.40.50.300">
    <property type="entry name" value="P-loop containing nucleotide triphosphate hydrolases"/>
    <property type="match status" value="1"/>
</dbReference>
<dbReference type="Gene3D" id="1.20.272.10">
    <property type="match status" value="1"/>
</dbReference>